<dbReference type="InterPro" id="IPR036249">
    <property type="entry name" value="Thioredoxin-like_sf"/>
</dbReference>
<name>A5UEW8_HAEIG</name>
<accession>A5UEW8</accession>
<dbReference type="InterPro" id="IPR050553">
    <property type="entry name" value="Thioredoxin_ResA/DsbE_sf"/>
</dbReference>
<dbReference type="GO" id="GO:0016209">
    <property type="term" value="F:antioxidant activity"/>
    <property type="evidence" value="ECO:0007669"/>
    <property type="project" value="InterPro"/>
</dbReference>
<dbReference type="PANTHER" id="PTHR42852:SF16">
    <property type="entry name" value="THIOL:DISULFIDE INTERCHANGE PROTEIN TLPA"/>
    <property type="match status" value="1"/>
</dbReference>
<feature type="chain" id="PRO_5002687841" evidence="1">
    <location>
        <begin position="19"/>
        <end position="175"/>
    </location>
</feature>
<dbReference type="HOGENOM" id="CLU_042529_9_0_6"/>
<keyword evidence="1" id="KW-0732">Signal</keyword>
<evidence type="ECO:0000313" key="4">
    <source>
        <dbReference type="Proteomes" id="UP000001990"/>
    </source>
</evidence>
<dbReference type="InterPro" id="IPR013766">
    <property type="entry name" value="Thioredoxin_domain"/>
</dbReference>
<dbReference type="EMBL" id="CP000672">
    <property type="protein sequence ID" value="ABQ99323.1"/>
    <property type="molecule type" value="Genomic_DNA"/>
</dbReference>
<evidence type="ECO:0000313" key="3">
    <source>
        <dbReference type="EMBL" id="ABQ99323.1"/>
    </source>
</evidence>
<dbReference type="PANTHER" id="PTHR42852">
    <property type="entry name" value="THIOL:DISULFIDE INTERCHANGE PROTEIN DSBE"/>
    <property type="match status" value="1"/>
</dbReference>
<dbReference type="Pfam" id="PF00578">
    <property type="entry name" value="AhpC-TSA"/>
    <property type="match status" value="1"/>
</dbReference>
<evidence type="ECO:0000259" key="2">
    <source>
        <dbReference type="PROSITE" id="PS51352"/>
    </source>
</evidence>
<dbReference type="GO" id="GO:0016491">
    <property type="term" value="F:oxidoreductase activity"/>
    <property type="evidence" value="ECO:0007669"/>
    <property type="project" value="InterPro"/>
</dbReference>
<dbReference type="Proteomes" id="UP000001990">
    <property type="component" value="Chromosome"/>
</dbReference>
<gene>
    <name evidence="3" type="ordered locus">CGSHiGG_01140</name>
</gene>
<organism evidence="3 4">
    <name type="scientific">Haemophilus influenzae (strain PittGG)</name>
    <dbReference type="NCBI Taxonomy" id="374931"/>
    <lineage>
        <taxon>Bacteria</taxon>
        <taxon>Pseudomonadati</taxon>
        <taxon>Pseudomonadota</taxon>
        <taxon>Gammaproteobacteria</taxon>
        <taxon>Pasteurellales</taxon>
        <taxon>Pasteurellaceae</taxon>
        <taxon>Haemophilus</taxon>
    </lineage>
</organism>
<feature type="domain" description="Thioredoxin" evidence="2">
    <location>
        <begin position="16"/>
        <end position="146"/>
    </location>
</feature>
<reference evidence="3 4" key="1">
    <citation type="journal article" date="2007" name="Genome Biol.">
        <title>Characterization and modeling of the Haemophilus influenzae core and supragenomes based on the complete genomic sequences of Rd and 12 clinical nontypeable strains.</title>
        <authorList>
            <person name="Hogg J.S."/>
            <person name="Hu F.Z."/>
            <person name="Janto B."/>
            <person name="Boissy R."/>
            <person name="Hayes J."/>
            <person name="Keefe R."/>
            <person name="Post J.C."/>
            <person name="Ehrlich G.D."/>
        </authorList>
    </citation>
    <scope>NUCLEOTIDE SEQUENCE [LARGE SCALE GENOMIC DNA]</scope>
    <source>
        <strain evidence="3 4">PittGG</strain>
    </source>
</reference>
<dbReference type="SUPFAM" id="SSF52833">
    <property type="entry name" value="Thioredoxin-like"/>
    <property type="match status" value="1"/>
</dbReference>
<dbReference type="CDD" id="cd02966">
    <property type="entry name" value="TlpA_like_family"/>
    <property type="match status" value="1"/>
</dbReference>
<evidence type="ECO:0000256" key="1">
    <source>
        <dbReference type="SAM" id="SignalP"/>
    </source>
</evidence>
<dbReference type="InterPro" id="IPR000866">
    <property type="entry name" value="AhpC/TSA"/>
</dbReference>
<sequence length="175" mass="19933">MKKLLSIFLMAFSLNAFAQTNLADVQLKDLNNQPVTLSQYKGKPVYVKMWASWCPICLAGLAEIDDLSAEKDRNFEVITIVSPDHKGEKDTADFIEWYKGLEYKNITVLLDEKGEIIDKARVRGYPFNLFLDSDLNLKKTVPGHLGAEQIRVFAENNDDKRLIFKPLFISNLMAC</sequence>
<dbReference type="AlphaFoldDB" id="A5UEW8"/>
<dbReference type="KEGG" id="hiq:CGSHiGG_01140"/>
<dbReference type="PROSITE" id="PS51352">
    <property type="entry name" value="THIOREDOXIN_2"/>
    <property type="match status" value="1"/>
</dbReference>
<feature type="signal peptide" evidence="1">
    <location>
        <begin position="1"/>
        <end position="18"/>
    </location>
</feature>
<dbReference type="Gene3D" id="3.40.30.10">
    <property type="entry name" value="Glutaredoxin"/>
    <property type="match status" value="1"/>
</dbReference>
<protein>
    <submittedName>
        <fullName evidence="3">Phosphoribosylformylglycinamidine synthase</fullName>
    </submittedName>
</protein>
<proteinExistence type="predicted"/>